<gene>
    <name evidence="5" type="ORF">ENX68_05110</name>
</gene>
<dbReference type="CDD" id="cd03785">
    <property type="entry name" value="GT28_MurG"/>
    <property type="match status" value="1"/>
</dbReference>
<dbReference type="EMBL" id="DTOZ01000137">
    <property type="protein sequence ID" value="HGE78362.1"/>
    <property type="molecule type" value="Genomic_DNA"/>
</dbReference>
<dbReference type="Pfam" id="PF03033">
    <property type="entry name" value="Glyco_transf_28"/>
    <property type="match status" value="1"/>
</dbReference>
<dbReference type="GO" id="GO:0016758">
    <property type="term" value="F:hexosyltransferase activity"/>
    <property type="evidence" value="ECO:0007669"/>
    <property type="project" value="InterPro"/>
</dbReference>
<evidence type="ECO:0000259" key="4">
    <source>
        <dbReference type="Pfam" id="PF04101"/>
    </source>
</evidence>
<protein>
    <recommendedName>
        <fullName evidence="6">UDP-N-acetylglucosamine--N-acetylmuramyl-(pentapeptide) pyrophosphoryl-undecaprenol N-acetylglucosamine transferase</fullName>
    </recommendedName>
</protein>
<dbReference type="GO" id="GO:1901137">
    <property type="term" value="P:carbohydrate derivative biosynthetic process"/>
    <property type="evidence" value="ECO:0007669"/>
    <property type="project" value="UniProtKB-ARBA"/>
</dbReference>
<keyword evidence="1" id="KW-0328">Glycosyltransferase</keyword>
<keyword evidence="2" id="KW-0808">Transferase</keyword>
<dbReference type="SUPFAM" id="SSF53756">
    <property type="entry name" value="UDP-Glycosyltransferase/glycogen phosphorylase"/>
    <property type="match status" value="1"/>
</dbReference>
<dbReference type="AlphaFoldDB" id="A0A7V3RHL6"/>
<dbReference type="InterPro" id="IPR004276">
    <property type="entry name" value="GlycoTrans_28_N"/>
</dbReference>
<dbReference type="InterPro" id="IPR007235">
    <property type="entry name" value="Glyco_trans_28_C"/>
</dbReference>
<sequence>MKNLLIIISGIGTGGHYFPAIVVAREFMKNNIETIFLVRRGYAEEELAKRYNLKVFYINPKPYYGKSLVNKIGALVKVIESVNRLKKITRRCAGISFGGFGSLPLIISCMSNRQPFFLFEPNCIPGRTTRMFSRFARKVFMGLPAAVKIRGRIIHTGIPVREEFKRVQHQQKAGNKKTILFMGGSQGARRLNEFAIRLQKLLPEEYKIVIISGKRDFDWVNREKDFRTEVISFTAEPWDKISEADVVISRAGALSGYELLVMRKPVIFIPFPYAVDNHQYYNALYFAKMPWVRMESEVNLNEKILMEMIMDLINYKNGIKIEEGMIILDAERRIFENVLEELR</sequence>
<organism evidence="5">
    <name type="scientific">candidate division WOR-3 bacterium</name>
    <dbReference type="NCBI Taxonomy" id="2052148"/>
    <lineage>
        <taxon>Bacteria</taxon>
        <taxon>Bacteria division WOR-3</taxon>
    </lineage>
</organism>
<evidence type="ECO:0000256" key="2">
    <source>
        <dbReference type="ARBA" id="ARBA00022679"/>
    </source>
</evidence>
<evidence type="ECO:0000313" key="5">
    <source>
        <dbReference type="EMBL" id="HGE78362.1"/>
    </source>
</evidence>
<dbReference type="GO" id="GO:0005975">
    <property type="term" value="P:carbohydrate metabolic process"/>
    <property type="evidence" value="ECO:0007669"/>
    <property type="project" value="InterPro"/>
</dbReference>
<dbReference type="PANTHER" id="PTHR21015">
    <property type="entry name" value="UDP-N-ACETYLGLUCOSAMINE--N-ACETYLMURAMYL-(PENTAPEPTIDE) PYROPHOSPHORYL-UNDECAPRENOL N-ACETYLGLUCOSAMINE TRANSFERASE 1"/>
    <property type="match status" value="1"/>
</dbReference>
<dbReference type="PANTHER" id="PTHR21015:SF22">
    <property type="entry name" value="GLYCOSYLTRANSFERASE"/>
    <property type="match status" value="1"/>
</dbReference>
<dbReference type="Pfam" id="PF04101">
    <property type="entry name" value="Glyco_tran_28_C"/>
    <property type="match status" value="1"/>
</dbReference>
<dbReference type="Gene3D" id="3.40.50.2000">
    <property type="entry name" value="Glycogen Phosphorylase B"/>
    <property type="match status" value="2"/>
</dbReference>
<feature type="domain" description="Glycosyl transferase family 28 C-terminal" evidence="4">
    <location>
        <begin position="178"/>
        <end position="315"/>
    </location>
</feature>
<evidence type="ECO:0000259" key="3">
    <source>
        <dbReference type="Pfam" id="PF03033"/>
    </source>
</evidence>
<evidence type="ECO:0000256" key="1">
    <source>
        <dbReference type="ARBA" id="ARBA00022676"/>
    </source>
</evidence>
<reference evidence="5" key="1">
    <citation type="journal article" date="2020" name="mSystems">
        <title>Genome- and Community-Level Interaction Insights into Carbon Utilization and Element Cycling Functions of Hydrothermarchaeota in Hydrothermal Sediment.</title>
        <authorList>
            <person name="Zhou Z."/>
            <person name="Liu Y."/>
            <person name="Xu W."/>
            <person name="Pan J."/>
            <person name="Luo Z.H."/>
            <person name="Li M."/>
        </authorList>
    </citation>
    <scope>NUCLEOTIDE SEQUENCE [LARGE SCALE GENOMIC DNA]</scope>
    <source>
        <strain evidence="5">SpSt-961</strain>
    </source>
</reference>
<feature type="domain" description="Glycosyltransferase family 28 N-terminal" evidence="3">
    <location>
        <begin position="6"/>
        <end position="141"/>
    </location>
</feature>
<accession>A0A7V3RHL6</accession>
<name>A0A7V3RHL6_UNCW3</name>
<evidence type="ECO:0008006" key="6">
    <source>
        <dbReference type="Google" id="ProtNLM"/>
    </source>
</evidence>
<proteinExistence type="predicted"/>
<comment type="caution">
    <text evidence="5">The sequence shown here is derived from an EMBL/GenBank/DDBJ whole genome shotgun (WGS) entry which is preliminary data.</text>
</comment>